<accession>A0ABT0RN09</accession>
<dbReference type="RefSeq" id="WP_249848255.1">
    <property type="nucleotide sequence ID" value="NZ_JAMGBD010000001.1"/>
</dbReference>
<dbReference type="EMBL" id="JAMGBD010000001">
    <property type="protein sequence ID" value="MCL6684026.1"/>
    <property type="molecule type" value="Genomic_DNA"/>
</dbReference>
<evidence type="ECO:0008006" key="3">
    <source>
        <dbReference type="Google" id="ProtNLM"/>
    </source>
</evidence>
<comment type="caution">
    <text evidence="1">The sequence shown here is derived from an EMBL/GenBank/DDBJ whole genome shotgun (WGS) entry which is preliminary data.</text>
</comment>
<proteinExistence type="predicted"/>
<protein>
    <recommendedName>
        <fullName evidence="3">HNH endonuclease</fullName>
    </recommendedName>
</protein>
<sequence>MSQRSILQFLNPWKLKREREAARLAALRHRDGDSCARCRRPMRFDLPRGYDQVCTIEPVSPAGGEGLDNFRLCHTRCNPSGKDHTGEARARVRRESEAALFDKARKSRAA</sequence>
<reference evidence="1" key="1">
    <citation type="submission" date="2022-05" db="EMBL/GenBank/DDBJ databases">
        <authorList>
            <person name="Jo J.-H."/>
            <person name="Im W.-T."/>
        </authorList>
    </citation>
    <scope>NUCLEOTIDE SEQUENCE</scope>
    <source>
        <strain evidence="1">SE158</strain>
    </source>
</reference>
<keyword evidence="2" id="KW-1185">Reference proteome</keyword>
<dbReference type="Proteomes" id="UP001165363">
    <property type="component" value="Unassembled WGS sequence"/>
</dbReference>
<gene>
    <name evidence="1" type="ORF">LZ536_08965</name>
</gene>
<name>A0ABT0RN09_9SPHN</name>
<evidence type="ECO:0000313" key="1">
    <source>
        <dbReference type="EMBL" id="MCL6684026.1"/>
    </source>
</evidence>
<organism evidence="1 2">
    <name type="scientific">Sphingomonas alba</name>
    <dbReference type="NCBI Taxonomy" id="2908208"/>
    <lineage>
        <taxon>Bacteria</taxon>
        <taxon>Pseudomonadati</taxon>
        <taxon>Pseudomonadota</taxon>
        <taxon>Alphaproteobacteria</taxon>
        <taxon>Sphingomonadales</taxon>
        <taxon>Sphingomonadaceae</taxon>
        <taxon>Sphingomonas</taxon>
    </lineage>
</organism>
<evidence type="ECO:0000313" key="2">
    <source>
        <dbReference type="Proteomes" id="UP001165363"/>
    </source>
</evidence>
<dbReference type="Gene3D" id="1.10.30.50">
    <property type="match status" value="1"/>
</dbReference>